<evidence type="ECO:0000256" key="1">
    <source>
        <dbReference type="SAM" id="MobiDB-lite"/>
    </source>
</evidence>
<sequence>MVNLRPHILKWRTLDGSAGETPEGYPIPGTPGEDVEQPCRFHPDRSKMLKNEDSTEILQVGKIRLSKGDAVPHLWANVLVIDDAGNEVYSGTVKNRFVGQLSGGWVEV</sequence>
<accession>A0A9X3DEY7</accession>
<organism evidence="2 3">
    <name type="scientific">Pedobacter agri</name>
    <dbReference type="NCBI Taxonomy" id="454586"/>
    <lineage>
        <taxon>Bacteria</taxon>
        <taxon>Pseudomonadati</taxon>
        <taxon>Bacteroidota</taxon>
        <taxon>Sphingobacteriia</taxon>
        <taxon>Sphingobacteriales</taxon>
        <taxon>Sphingobacteriaceae</taxon>
        <taxon>Pedobacter</taxon>
    </lineage>
</organism>
<name>A0A9X3DEY7_9SPHI</name>
<comment type="caution">
    <text evidence="2">The sequence shown here is derived from an EMBL/GenBank/DDBJ whole genome shotgun (WGS) entry which is preliminary data.</text>
</comment>
<proteinExistence type="predicted"/>
<dbReference type="RefSeq" id="WP_010602914.1">
    <property type="nucleotide sequence ID" value="NZ_JAPJUH010000005.1"/>
</dbReference>
<evidence type="ECO:0000313" key="3">
    <source>
        <dbReference type="Proteomes" id="UP001142592"/>
    </source>
</evidence>
<keyword evidence="3" id="KW-1185">Reference proteome</keyword>
<reference evidence="2" key="1">
    <citation type="submission" date="2022-11" db="EMBL/GenBank/DDBJ databases">
        <authorList>
            <person name="Graham C."/>
            <person name="Newman J.D."/>
        </authorList>
    </citation>
    <scope>NUCLEOTIDE SEQUENCE</scope>
    <source>
        <strain evidence="2">DSM 19486</strain>
    </source>
</reference>
<dbReference type="Proteomes" id="UP001142592">
    <property type="component" value="Unassembled WGS sequence"/>
</dbReference>
<dbReference type="EMBL" id="JAPJUH010000005">
    <property type="protein sequence ID" value="MCX3266543.1"/>
    <property type="molecule type" value="Genomic_DNA"/>
</dbReference>
<dbReference type="AlphaFoldDB" id="A0A9X3DEY7"/>
<evidence type="ECO:0000313" key="2">
    <source>
        <dbReference type="EMBL" id="MCX3266543.1"/>
    </source>
</evidence>
<protein>
    <submittedName>
        <fullName evidence="2">Uncharacterized protein</fullName>
    </submittedName>
</protein>
<feature type="region of interest" description="Disordered" evidence="1">
    <location>
        <begin position="15"/>
        <end position="36"/>
    </location>
</feature>
<gene>
    <name evidence="2" type="ORF">OQZ29_17425</name>
</gene>